<dbReference type="PATRIC" id="fig|1114972.6.peg.2682"/>
<proteinExistence type="predicted"/>
<dbReference type="RefSeq" id="WP_017260681.1">
    <property type="nucleotide sequence ID" value="NZ_AUAW01000012.1"/>
</dbReference>
<name>A0A0R1RLS0_9LACO</name>
<dbReference type="InterPro" id="IPR009351">
    <property type="entry name" value="AlkZ-like"/>
</dbReference>
<comment type="caution">
    <text evidence="1">The sequence shown here is derived from an EMBL/GenBank/DDBJ whole genome shotgun (WGS) entry which is preliminary data.</text>
</comment>
<organism evidence="1 2">
    <name type="scientific">Furfurilactobacillus rossiae DSM 15814</name>
    <dbReference type="NCBI Taxonomy" id="1114972"/>
    <lineage>
        <taxon>Bacteria</taxon>
        <taxon>Bacillati</taxon>
        <taxon>Bacillota</taxon>
        <taxon>Bacilli</taxon>
        <taxon>Lactobacillales</taxon>
        <taxon>Lactobacillaceae</taxon>
        <taxon>Furfurilactobacillus</taxon>
    </lineage>
</organism>
<evidence type="ECO:0000313" key="2">
    <source>
        <dbReference type="Proteomes" id="UP000051999"/>
    </source>
</evidence>
<dbReference type="Pfam" id="PF06224">
    <property type="entry name" value="AlkZ-like"/>
    <property type="match status" value="1"/>
</dbReference>
<evidence type="ECO:0000313" key="1">
    <source>
        <dbReference type="EMBL" id="KRL54547.1"/>
    </source>
</evidence>
<dbReference type="PANTHER" id="PTHR38479">
    <property type="entry name" value="LMO0824 PROTEIN"/>
    <property type="match status" value="1"/>
</dbReference>
<sequence>MTNTITQTEIRHLRLQNSLLVNPANRTLSQTVDHLLGIQAQYGNAALLNLYNRIDNIAPQDFQTAVQASPIVKAWDNRQTLHLFTQHSWQEFVTIFGDRATWVTKHLRENNIDPKEAFDHFHTFGQAHPHFTRKELFAEFGDQAPILFTWSALLLDESMHGRLYLPAIAATNTSFTACPPVPQQSLLPTLQRYAIAYFTAYGPATLQDYAHFAGLSQTALHLTEMDLSSLATFEYDGKTYYGPTDNLPTKMPALIMLCKFDPLLIGYADKTWLTTKHQKKIWHTGGQIEPIILIDGDLYGTWRYQLTTKKLNATVDAYNIINKQRKRLIERRLAEYATIFGRSLGKITYTGKAYGVKS</sequence>
<dbReference type="OrthoDB" id="2210247at2"/>
<accession>A0A0R1RLS0</accession>
<reference evidence="1 2" key="1">
    <citation type="journal article" date="2015" name="Genome Announc.">
        <title>Expanding the biotechnology potential of lactobacilli through comparative genomics of 213 strains and associated genera.</title>
        <authorList>
            <person name="Sun Z."/>
            <person name="Harris H.M."/>
            <person name="McCann A."/>
            <person name="Guo C."/>
            <person name="Argimon S."/>
            <person name="Zhang W."/>
            <person name="Yang X."/>
            <person name="Jeffery I.B."/>
            <person name="Cooney J.C."/>
            <person name="Kagawa T.F."/>
            <person name="Liu W."/>
            <person name="Song Y."/>
            <person name="Salvetti E."/>
            <person name="Wrobel A."/>
            <person name="Rasinkangas P."/>
            <person name="Parkhill J."/>
            <person name="Rea M.C."/>
            <person name="O'Sullivan O."/>
            <person name="Ritari J."/>
            <person name="Douillard F.P."/>
            <person name="Paul Ross R."/>
            <person name="Yang R."/>
            <person name="Briner A.E."/>
            <person name="Felis G.E."/>
            <person name="de Vos W.M."/>
            <person name="Barrangou R."/>
            <person name="Klaenhammer T.R."/>
            <person name="Caufield P.W."/>
            <person name="Cui Y."/>
            <person name="Zhang H."/>
            <person name="O'Toole P.W."/>
        </authorList>
    </citation>
    <scope>NUCLEOTIDE SEQUENCE [LARGE SCALE GENOMIC DNA]</scope>
    <source>
        <strain evidence="1 2">DSM 15814</strain>
    </source>
</reference>
<dbReference type="eggNOG" id="COG3214">
    <property type="taxonomic scope" value="Bacteria"/>
</dbReference>
<evidence type="ECO:0008006" key="3">
    <source>
        <dbReference type="Google" id="ProtNLM"/>
    </source>
</evidence>
<gene>
    <name evidence="1" type="ORF">FD35_GL002616</name>
</gene>
<dbReference type="PANTHER" id="PTHR38479:SF2">
    <property type="entry name" value="WINGED HELIX DNA-BINDING DOMAIN-CONTAINING PROTEIN"/>
    <property type="match status" value="1"/>
</dbReference>
<protein>
    <recommendedName>
        <fullName evidence="3">Winged helix DNA-binding domain-containing protein</fullName>
    </recommendedName>
</protein>
<dbReference type="Proteomes" id="UP000051999">
    <property type="component" value="Unassembled WGS sequence"/>
</dbReference>
<keyword evidence="2" id="KW-1185">Reference proteome</keyword>
<dbReference type="EMBL" id="AZFF01000008">
    <property type="protein sequence ID" value="KRL54547.1"/>
    <property type="molecule type" value="Genomic_DNA"/>
</dbReference>
<dbReference type="AlphaFoldDB" id="A0A0R1RLS0"/>